<evidence type="ECO:0000313" key="12">
    <source>
        <dbReference type="Proteomes" id="UP000315689"/>
    </source>
</evidence>
<protein>
    <recommendedName>
        <fullName evidence="3">tRNA threonylcarbamoyladenosine biosynthesis protein TsaE</fullName>
    </recommendedName>
    <alternativeName>
        <fullName evidence="10">t(6)A37 threonylcarbamoyladenosine biosynthesis protein TsaE</fullName>
    </alternativeName>
</protein>
<evidence type="ECO:0000256" key="9">
    <source>
        <dbReference type="ARBA" id="ARBA00022842"/>
    </source>
</evidence>
<dbReference type="AlphaFoldDB" id="A0A554LJF4"/>
<dbReference type="InterPro" id="IPR003442">
    <property type="entry name" value="T6A_TsaE"/>
</dbReference>
<keyword evidence="5" id="KW-0819">tRNA processing</keyword>
<accession>A0A554LJF4</accession>
<dbReference type="EMBL" id="VMGK01000014">
    <property type="protein sequence ID" value="TSC92769.1"/>
    <property type="molecule type" value="Genomic_DNA"/>
</dbReference>
<organism evidence="11 12">
    <name type="scientific">Candidatus Berkelbacteria bacterium Licking1014_7</name>
    <dbReference type="NCBI Taxonomy" id="2017147"/>
    <lineage>
        <taxon>Bacteria</taxon>
        <taxon>Candidatus Berkelbacteria</taxon>
    </lineage>
</organism>
<sequence length="167" mass="19260">MQKFIVSNSADAQRIAKKFQAKILRAQLIFLRGDLGSGKTHFVKCLAKVLGIEEVVISPSFQLAKEYKISVKSPKKKLVHIDLYRLPELKSSIDFPELFDYLSDRKNLVIVEWGERAKNVVAPDLIFEFENHQREFSISCSNTIELNQKAKSKKQKQILKCKNIFNF</sequence>
<keyword evidence="4" id="KW-0963">Cytoplasm</keyword>
<reference evidence="11 12" key="1">
    <citation type="submission" date="2017-07" db="EMBL/GenBank/DDBJ databases">
        <title>Mechanisms for carbon and nitrogen cycling indicate functional differentiation within the Candidate Phyla Radiation.</title>
        <authorList>
            <person name="Danczak R.E."/>
            <person name="Johnston M.D."/>
            <person name="Kenah C."/>
            <person name="Slattery M."/>
            <person name="Wrighton K.C."/>
            <person name="Wilkins M.J."/>
        </authorList>
    </citation>
    <scope>NUCLEOTIDE SEQUENCE [LARGE SCALE GENOMIC DNA]</scope>
    <source>
        <strain evidence="11">Licking1014_7</strain>
    </source>
</reference>
<proteinExistence type="inferred from homology"/>
<dbReference type="GO" id="GO:0005737">
    <property type="term" value="C:cytoplasm"/>
    <property type="evidence" value="ECO:0007669"/>
    <property type="project" value="UniProtKB-SubCell"/>
</dbReference>
<evidence type="ECO:0000256" key="7">
    <source>
        <dbReference type="ARBA" id="ARBA00022741"/>
    </source>
</evidence>
<comment type="similarity">
    <text evidence="2">Belongs to the TsaE family.</text>
</comment>
<keyword evidence="8 11" id="KW-0067">ATP-binding</keyword>
<keyword evidence="9" id="KW-0460">Magnesium</keyword>
<keyword evidence="7" id="KW-0547">Nucleotide-binding</keyword>
<dbReference type="InterPro" id="IPR027417">
    <property type="entry name" value="P-loop_NTPase"/>
</dbReference>
<dbReference type="Gene3D" id="3.40.50.300">
    <property type="entry name" value="P-loop containing nucleotide triphosphate hydrolases"/>
    <property type="match status" value="1"/>
</dbReference>
<evidence type="ECO:0000256" key="4">
    <source>
        <dbReference type="ARBA" id="ARBA00022490"/>
    </source>
</evidence>
<keyword evidence="6" id="KW-0479">Metal-binding</keyword>
<evidence type="ECO:0000256" key="10">
    <source>
        <dbReference type="ARBA" id="ARBA00032441"/>
    </source>
</evidence>
<dbReference type="PANTHER" id="PTHR33540">
    <property type="entry name" value="TRNA THREONYLCARBAMOYLADENOSINE BIOSYNTHESIS PROTEIN TSAE"/>
    <property type="match status" value="1"/>
</dbReference>
<evidence type="ECO:0000256" key="6">
    <source>
        <dbReference type="ARBA" id="ARBA00022723"/>
    </source>
</evidence>
<evidence type="ECO:0000256" key="5">
    <source>
        <dbReference type="ARBA" id="ARBA00022694"/>
    </source>
</evidence>
<evidence type="ECO:0000256" key="8">
    <source>
        <dbReference type="ARBA" id="ARBA00022840"/>
    </source>
</evidence>
<dbReference type="Proteomes" id="UP000315689">
    <property type="component" value="Unassembled WGS sequence"/>
</dbReference>
<gene>
    <name evidence="11" type="ORF">CEN89_471</name>
</gene>
<dbReference type="GO" id="GO:0005524">
    <property type="term" value="F:ATP binding"/>
    <property type="evidence" value="ECO:0007669"/>
    <property type="project" value="UniProtKB-KW"/>
</dbReference>
<evidence type="ECO:0000256" key="2">
    <source>
        <dbReference type="ARBA" id="ARBA00007599"/>
    </source>
</evidence>
<dbReference type="GO" id="GO:0046872">
    <property type="term" value="F:metal ion binding"/>
    <property type="evidence" value="ECO:0007669"/>
    <property type="project" value="UniProtKB-KW"/>
</dbReference>
<evidence type="ECO:0000313" key="11">
    <source>
        <dbReference type="EMBL" id="TSC92769.1"/>
    </source>
</evidence>
<evidence type="ECO:0000256" key="1">
    <source>
        <dbReference type="ARBA" id="ARBA00004496"/>
    </source>
</evidence>
<dbReference type="SUPFAM" id="SSF52540">
    <property type="entry name" value="P-loop containing nucleoside triphosphate hydrolases"/>
    <property type="match status" value="1"/>
</dbReference>
<evidence type="ECO:0000256" key="3">
    <source>
        <dbReference type="ARBA" id="ARBA00019010"/>
    </source>
</evidence>
<comment type="subcellular location">
    <subcellularLocation>
        <location evidence="1">Cytoplasm</location>
    </subcellularLocation>
</comment>
<comment type="caution">
    <text evidence="11">The sequence shown here is derived from an EMBL/GenBank/DDBJ whole genome shotgun (WGS) entry which is preliminary data.</text>
</comment>
<dbReference type="GO" id="GO:0002949">
    <property type="term" value="P:tRNA threonylcarbamoyladenosine modification"/>
    <property type="evidence" value="ECO:0007669"/>
    <property type="project" value="InterPro"/>
</dbReference>
<dbReference type="NCBIfam" id="TIGR00150">
    <property type="entry name" value="T6A_YjeE"/>
    <property type="match status" value="1"/>
</dbReference>
<dbReference type="PANTHER" id="PTHR33540:SF2">
    <property type="entry name" value="TRNA THREONYLCARBAMOYLADENOSINE BIOSYNTHESIS PROTEIN TSAE"/>
    <property type="match status" value="1"/>
</dbReference>
<name>A0A554LJF4_9BACT</name>
<dbReference type="Pfam" id="PF02367">
    <property type="entry name" value="TsaE"/>
    <property type="match status" value="1"/>
</dbReference>